<dbReference type="AlphaFoldDB" id="A0A7S1UEY4"/>
<dbReference type="InterPro" id="IPR016135">
    <property type="entry name" value="UBQ-conjugating_enzyme/RWD"/>
</dbReference>
<evidence type="ECO:0000313" key="2">
    <source>
        <dbReference type="EMBL" id="CAD9266089.1"/>
    </source>
</evidence>
<gene>
    <name evidence="2" type="ORF">PPAR1163_LOCUS24512</name>
</gene>
<dbReference type="Gene3D" id="3.10.110.10">
    <property type="entry name" value="Ubiquitin Conjugating Enzyme"/>
    <property type="match status" value="1"/>
</dbReference>
<dbReference type="InterPro" id="IPR000608">
    <property type="entry name" value="UBC"/>
</dbReference>
<dbReference type="PROSITE" id="PS50127">
    <property type="entry name" value="UBC_2"/>
    <property type="match status" value="1"/>
</dbReference>
<accession>A0A7S1UEY4</accession>
<organism evidence="2">
    <name type="scientific">Phaeomonas parva</name>
    <dbReference type="NCBI Taxonomy" id="124430"/>
    <lineage>
        <taxon>Eukaryota</taxon>
        <taxon>Sar</taxon>
        <taxon>Stramenopiles</taxon>
        <taxon>Ochrophyta</taxon>
        <taxon>Pinguiophyceae</taxon>
        <taxon>Pinguiochrysidales</taxon>
        <taxon>Pinguiochrysidaceae</taxon>
        <taxon>Phaeomonas</taxon>
    </lineage>
</organism>
<dbReference type="SUPFAM" id="SSF54495">
    <property type="entry name" value="UBC-like"/>
    <property type="match status" value="1"/>
</dbReference>
<dbReference type="SMART" id="SM00212">
    <property type="entry name" value="UBCc"/>
    <property type="match status" value="1"/>
</dbReference>
<sequence length="149" mass="16519">MASPGSRRLRKELQRCVEAPLEGVVIAPNEADPSEWNVNMEGAPGSIYAGEAFRLRFRFPDDYPLSAPEVVFEGESPVHPHVYSNGHICLSILYEEWSPALTVQSVVLSILSMLSSATEKTRPPDDAIYSRTSGISPKDTLWHFDDDTV</sequence>
<evidence type="ECO:0000259" key="1">
    <source>
        <dbReference type="PROSITE" id="PS50127"/>
    </source>
</evidence>
<dbReference type="CDD" id="cd23808">
    <property type="entry name" value="UBCc_UBE2W"/>
    <property type="match status" value="1"/>
</dbReference>
<dbReference type="Pfam" id="PF00179">
    <property type="entry name" value="UQ_con"/>
    <property type="match status" value="1"/>
</dbReference>
<name>A0A7S1UEY4_9STRA</name>
<proteinExistence type="predicted"/>
<dbReference type="InterPro" id="IPR050113">
    <property type="entry name" value="Ub_conjugating_enzyme"/>
</dbReference>
<dbReference type="EMBL" id="HBGJ01038941">
    <property type="protein sequence ID" value="CAD9266089.1"/>
    <property type="molecule type" value="Transcribed_RNA"/>
</dbReference>
<protein>
    <recommendedName>
        <fullName evidence="1">UBC core domain-containing protein</fullName>
    </recommendedName>
</protein>
<dbReference type="PANTHER" id="PTHR24067">
    <property type="entry name" value="UBIQUITIN-CONJUGATING ENZYME E2"/>
    <property type="match status" value="1"/>
</dbReference>
<feature type="domain" description="UBC core" evidence="1">
    <location>
        <begin position="4"/>
        <end position="149"/>
    </location>
</feature>
<reference evidence="2" key="1">
    <citation type="submission" date="2021-01" db="EMBL/GenBank/DDBJ databases">
        <authorList>
            <person name="Corre E."/>
            <person name="Pelletier E."/>
            <person name="Niang G."/>
            <person name="Scheremetjew M."/>
            <person name="Finn R."/>
            <person name="Kale V."/>
            <person name="Holt S."/>
            <person name="Cochrane G."/>
            <person name="Meng A."/>
            <person name="Brown T."/>
            <person name="Cohen L."/>
        </authorList>
    </citation>
    <scope>NUCLEOTIDE SEQUENCE</scope>
    <source>
        <strain evidence="2">CCMP2877</strain>
    </source>
</reference>